<name>A0A833R6K2_9POAL</name>
<dbReference type="PANTHER" id="PTHR31286">
    <property type="entry name" value="GLYCINE-RICH CELL WALL STRUCTURAL PROTEIN 1.8-LIKE"/>
    <property type="match status" value="1"/>
</dbReference>
<reference evidence="1" key="1">
    <citation type="submission" date="2020-01" db="EMBL/GenBank/DDBJ databases">
        <title>Genome sequence of Kobresia littledalei, the first chromosome-level genome in the family Cyperaceae.</title>
        <authorList>
            <person name="Qu G."/>
        </authorList>
    </citation>
    <scope>NUCLEOTIDE SEQUENCE</scope>
    <source>
        <strain evidence="1">C.B.Clarke</strain>
        <tissue evidence="1">Leaf</tissue>
    </source>
</reference>
<organism evidence="1 2">
    <name type="scientific">Carex littledalei</name>
    <dbReference type="NCBI Taxonomy" id="544730"/>
    <lineage>
        <taxon>Eukaryota</taxon>
        <taxon>Viridiplantae</taxon>
        <taxon>Streptophyta</taxon>
        <taxon>Embryophyta</taxon>
        <taxon>Tracheophyta</taxon>
        <taxon>Spermatophyta</taxon>
        <taxon>Magnoliopsida</taxon>
        <taxon>Liliopsida</taxon>
        <taxon>Poales</taxon>
        <taxon>Cyperaceae</taxon>
        <taxon>Cyperoideae</taxon>
        <taxon>Cariceae</taxon>
        <taxon>Carex</taxon>
        <taxon>Carex subgen. Euthyceras</taxon>
    </lineage>
</organism>
<evidence type="ECO:0000313" key="1">
    <source>
        <dbReference type="EMBL" id="KAF3334051.1"/>
    </source>
</evidence>
<comment type="caution">
    <text evidence="1">The sequence shown here is derived from an EMBL/GenBank/DDBJ whole genome shotgun (WGS) entry which is preliminary data.</text>
</comment>
<accession>A0A833R6K2</accession>
<protein>
    <submittedName>
        <fullName evidence="1">Zinc knuckle</fullName>
    </submittedName>
</protein>
<dbReference type="EMBL" id="SWLB01000010">
    <property type="protein sequence ID" value="KAF3334051.1"/>
    <property type="molecule type" value="Genomic_DNA"/>
</dbReference>
<proteinExistence type="predicted"/>
<dbReference type="AlphaFoldDB" id="A0A833R6K2"/>
<dbReference type="PANTHER" id="PTHR31286:SF167">
    <property type="entry name" value="OS09G0268800 PROTEIN"/>
    <property type="match status" value="1"/>
</dbReference>
<dbReference type="OrthoDB" id="694575at2759"/>
<evidence type="ECO:0000313" key="2">
    <source>
        <dbReference type="Proteomes" id="UP000623129"/>
    </source>
</evidence>
<gene>
    <name evidence="1" type="ORF">FCM35_KLT01742</name>
</gene>
<sequence>MDQSNEGLIRKFAGLQTTDQGSGIIISQRGPWTYMQDLALVAHCASANEVNDSKLNQVELWVQYHNTPFETLTENSVTRITEPVGIALSESIAAYHNGKQFFRIKILVPLTEPVKDKLTVDHPTQGEIEVFLVYEKIGRICLFCGSMGHEISSCTDRAIQAINPAQAEARAVLEGFTTLIELGGNEGIAYSDSKETVLALASRQPNITDWRSFDEIWKAWNIQAWAGRIKALHCNREHQSLAIENAGDVIFRLVIEQAHEIAREWASNASVRSGGRTSLTVALFPTLLLLVGEGKSKTAATWIREVKVERLIKLVSGLRRWNEHDLVLALLERGGPSARSAVVECLS</sequence>
<keyword evidence="2" id="KW-1185">Reference proteome</keyword>
<dbReference type="Proteomes" id="UP000623129">
    <property type="component" value="Unassembled WGS sequence"/>
</dbReference>
<dbReference type="InterPro" id="IPR040256">
    <property type="entry name" value="At4g02000-like"/>
</dbReference>